<reference evidence="8 9" key="1">
    <citation type="submission" date="2019-04" db="EMBL/GenBank/DDBJ databases">
        <title>Bacillus caeni sp. nov., a bacterium isolated from mangrove sediment.</title>
        <authorList>
            <person name="Huang H."/>
            <person name="Mo K."/>
            <person name="Hu Y."/>
        </authorList>
    </citation>
    <scope>NUCLEOTIDE SEQUENCE [LARGE SCALE GENOMIC DNA]</scope>
    <source>
        <strain evidence="8 9">HB172195</strain>
    </source>
</reference>
<evidence type="ECO:0000256" key="4">
    <source>
        <dbReference type="ARBA" id="ARBA00022801"/>
    </source>
</evidence>
<keyword evidence="4" id="KW-0378">Hydrolase</keyword>
<comment type="cofactor">
    <cofactor evidence="1">
        <name>Mn(2+)</name>
        <dbReference type="ChEBI" id="CHEBI:29035"/>
    </cofactor>
</comment>
<dbReference type="Proteomes" id="UP000308230">
    <property type="component" value="Unassembled WGS sequence"/>
</dbReference>
<keyword evidence="9" id="KW-1185">Reference proteome</keyword>
<dbReference type="GO" id="GO:0046872">
    <property type="term" value="F:metal ion binding"/>
    <property type="evidence" value="ECO:0007669"/>
    <property type="project" value="UniProtKB-KW"/>
</dbReference>
<name>A0A5R9F3B0_9BACL</name>
<evidence type="ECO:0000313" key="8">
    <source>
        <dbReference type="EMBL" id="TLS38172.1"/>
    </source>
</evidence>
<dbReference type="CDD" id="cd03426">
    <property type="entry name" value="NUDIX_CoAse_Nudt7"/>
    <property type="match status" value="1"/>
</dbReference>
<comment type="caution">
    <text evidence="8">The sequence shown here is derived from an EMBL/GenBank/DDBJ whole genome shotgun (WGS) entry which is preliminary data.</text>
</comment>
<keyword evidence="3" id="KW-0479">Metal-binding</keyword>
<protein>
    <submittedName>
        <fullName evidence="8">CoA pyrophosphatase</fullName>
    </submittedName>
</protein>
<dbReference type="GO" id="GO:0010945">
    <property type="term" value="F:coenzyme A diphosphatase activity"/>
    <property type="evidence" value="ECO:0007669"/>
    <property type="project" value="InterPro"/>
</dbReference>
<dbReference type="RefSeq" id="WP_138124418.1">
    <property type="nucleotide sequence ID" value="NZ_SWLG01000004.1"/>
</dbReference>
<evidence type="ECO:0000256" key="6">
    <source>
        <dbReference type="ARBA" id="ARBA00023211"/>
    </source>
</evidence>
<dbReference type="OrthoDB" id="9802805at2"/>
<dbReference type="PROSITE" id="PS51462">
    <property type="entry name" value="NUDIX"/>
    <property type="match status" value="1"/>
</dbReference>
<sequence>MAKELDKISKVVKNREAKILGSEKFFKSAVFLPLIEKNGEVHVLFEVRAKHMRRQPGEICFPGGKVDLADKDEQSAAIRETCEELGVTKDQIKPLASLDYVVTSFRSMIYPFVGVIEADAQLSLNQAEVHEVFTVPLQFFIEKPPDCHTIELHIKPEETFPFHLIPNGEDYKWSRGSFDEYFYHYENYVIWGLTARILHHFVEVIT</sequence>
<dbReference type="InterPro" id="IPR015797">
    <property type="entry name" value="NUDIX_hydrolase-like_dom_sf"/>
</dbReference>
<organism evidence="8 9">
    <name type="scientific">Exobacillus caeni</name>
    <dbReference type="NCBI Taxonomy" id="2574798"/>
    <lineage>
        <taxon>Bacteria</taxon>
        <taxon>Bacillati</taxon>
        <taxon>Bacillota</taxon>
        <taxon>Bacilli</taxon>
        <taxon>Bacillales</taxon>
        <taxon>Guptibacillaceae</taxon>
        <taxon>Exobacillus</taxon>
    </lineage>
</organism>
<dbReference type="InterPro" id="IPR000086">
    <property type="entry name" value="NUDIX_hydrolase_dom"/>
</dbReference>
<evidence type="ECO:0000256" key="1">
    <source>
        <dbReference type="ARBA" id="ARBA00001936"/>
    </source>
</evidence>
<dbReference type="AlphaFoldDB" id="A0A5R9F3B0"/>
<gene>
    <name evidence="8" type="ORF">FCL54_06435</name>
</gene>
<keyword evidence="5" id="KW-0460">Magnesium</keyword>
<dbReference type="PANTHER" id="PTHR12992:SF11">
    <property type="entry name" value="MITOCHONDRIAL COENZYME A DIPHOSPHATASE NUDT8"/>
    <property type="match status" value="1"/>
</dbReference>
<dbReference type="InterPro" id="IPR045121">
    <property type="entry name" value="CoAse"/>
</dbReference>
<dbReference type="EMBL" id="SWLG01000004">
    <property type="protein sequence ID" value="TLS38172.1"/>
    <property type="molecule type" value="Genomic_DNA"/>
</dbReference>
<feature type="domain" description="Nudix hydrolase" evidence="7">
    <location>
        <begin position="25"/>
        <end position="160"/>
    </location>
</feature>
<evidence type="ECO:0000256" key="5">
    <source>
        <dbReference type="ARBA" id="ARBA00022842"/>
    </source>
</evidence>
<dbReference type="Pfam" id="PF00293">
    <property type="entry name" value="NUDIX"/>
    <property type="match status" value="1"/>
</dbReference>
<dbReference type="SUPFAM" id="SSF55811">
    <property type="entry name" value="Nudix"/>
    <property type="match status" value="1"/>
</dbReference>
<accession>A0A5R9F3B0</accession>
<evidence type="ECO:0000313" key="9">
    <source>
        <dbReference type="Proteomes" id="UP000308230"/>
    </source>
</evidence>
<dbReference type="PANTHER" id="PTHR12992">
    <property type="entry name" value="NUDIX HYDROLASE"/>
    <property type="match status" value="1"/>
</dbReference>
<dbReference type="Gene3D" id="3.90.79.10">
    <property type="entry name" value="Nucleoside Triphosphate Pyrophosphohydrolase"/>
    <property type="match status" value="1"/>
</dbReference>
<proteinExistence type="predicted"/>
<keyword evidence="6" id="KW-0464">Manganese</keyword>
<comment type="cofactor">
    <cofactor evidence="2">
        <name>Mg(2+)</name>
        <dbReference type="ChEBI" id="CHEBI:18420"/>
    </cofactor>
</comment>
<evidence type="ECO:0000256" key="3">
    <source>
        <dbReference type="ARBA" id="ARBA00022723"/>
    </source>
</evidence>
<evidence type="ECO:0000256" key="2">
    <source>
        <dbReference type="ARBA" id="ARBA00001946"/>
    </source>
</evidence>
<evidence type="ECO:0000259" key="7">
    <source>
        <dbReference type="PROSITE" id="PS51462"/>
    </source>
</evidence>